<keyword evidence="14" id="KW-0449">Lipoprotein</keyword>
<feature type="disulfide bond" evidence="15">
    <location>
        <begin position="58"/>
        <end position="98"/>
    </location>
</feature>
<keyword evidence="10 15" id="KW-0408">Iron</keyword>
<feature type="disulfide bond" evidence="15">
    <location>
        <begin position="81"/>
        <end position="114"/>
    </location>
</feature>
<proteinExistence type="inferred from homology"/>
<gene>
    <name evidence="18" type="ORF">KAF25_003680</name>
</gene>
<evidence type="ECO:0000256" key="2">
    <source>
        <dbReference type="ARBA" id="ARBA00004613"/>
    </source>
</evidence>
<dbReference type="PROSITE" id="PS52012">
    <property type="entry name" value="CFEM"/>
    <property type="match status" value="1"/>
</dbReference>
<dbReference type="Proteomes" id="UP000782241">
    <property type="component" value="Unassembled WGS sequence"/>
</dbReference>
<comment type="caution">
    <text evidence="18">The sequence shown here is derived from an EMBL/GenBank/DDBJ whole genome shotgun (WGS) entry which is preliminary data.</text>
</comment>
<evidence type="ECO:0000313" key="19">
    <source>
        <dbReference type="Proteomes" id="UP000782241"/>
    </source>
</evidence>
<evidence type="ECO:0000256" key="7">
    <source>
        <dbReference type="ARBA" id="ARBA00022622"/>
    </source>
</evidence>
<dbReference type="AlphaFoldDB" id="A0A9P7H1L8"/>
<dbReference type="InterPro" id="IPR008427">
    <property type="entry name" value="Extracellular_membr_CFEM_dom"/>
</dbReference>
<evidence type="ECO:0000256" key="15">
    <source>
        <dbReference type="PROSITE-ProRule" id="PRU01356"/>
    </source>
</evidence>
<dbReference type="GO" id="GO:0005886">
    <property type="term" value="C:plasma membrane"/>
    <property type="evidence" value="ECO:0007669"/>
    <property type="project" value="UniProtKB-SubCell"/>
</dbReference>
<dbReference type="SMART" id="SM00747">
    <property type="entry name" value="CFEM"/>
    <property type="match status" value="1"/>
</dbReference>
<evidence type="ECO:0000256" key="12">
    <source>
        <dbReference type="ARBA" id="ARBA00023157"/>
    </source>
</evidence>
<evidence type="ECO:0000256" key="9">
    <source>
        <dbReference type="ARBA" id="ARBA00022729"/>
    </source>
</evidence>
<keyword evidence="9" id="KW-0732">Signal</keyword>
<evidence type="ECO:0000256" key="1">
    <source>
        <dbReference type="ARBA" id="ARBA00004609"/>
    </source>
</evidence>
<keyword evidence="4" id="KW-1003">Cell membrane</keyword>
<dbReference type="PANTHER" id="PTHR37928:SF2">
    <property type="entry name" value="GPI ANCHORED CFEM DOMAIN PROTEIN (AFU_ORTHOLOGUE AFUA_6G10580)"/>
    <property type="match status" value="1"/>
</dbReference>
<evidence type="ECO:0000256" key="4">
    <source>
        <dbReference type="ARBA" id="ARBA00022475"/>
    </source>
</evidence>
<reference evidence="18" key="1">
    <citation type="submission" date="2021-04" db="EMBL/GenBank/DDBJ databases">
        <title>Draft genome of Fusarium avenaceum strain F156N33, isolated from an atmospheric sample in Virginia.</title>
        <authorList>
            <person name="Yang S."/>
            <person name="Vinatzer B.A."/>
            <person name="Coleman J."/>
        </authorList>
    </citation>
    <scope>NUCLEOTIDE SEQUENCE</scope>
    <source>
        <strain evidence="18">F156N33</strain>
    </source>
</reference>
<comment type="similarity">
    <text evidence="3">Belongs to the RBT5 family.</text>
</comment>
<keyword evidence="11" id="KW-0472">Membrane</keyword>
<feature type="domain" description="CFEM" evidence="17">
    <location>
        <begin position="30"/>
        <end position="137"/>
    </location>
</feature>
<dbReference type="GO" id="GO:0098552">
    <property type="term" value="C:side of membrane"/>
    <property type="evidence" value="ECO:0007669"/>
    <property type="project" value="UniProtKB-KW"/>
</dbReference>
<evidence type="ECO:0000256" key="16">
    <source>
        <dbReference type="SAM" id="MobiDB-lite"/>
    </source>
</evidence>
<keyword evidence="8 15" id="KW-0479">Metal-binding</keyword>
<evidence type="ECO:0000256" key="11">
    <source>
        <dbReference type="ARBA" id="ARBA00023136"/>
    </source>
</evidence>
<feature type="disulfide bond" evidence="15">
    <location>
        <begin position="62"/>
        <end position="93"/>
    </location>
</feature>
<dbReference type="InterPro" id="IPR051735">
    <property type="entry name" value="CFEM_domain"/>
</dbReference>
<evidence type="ECO:0000259" key="17">
    <source>
        <dbReference type="PROSITE" id="PS52012"/>
    </source>
</evidence>
<sequence>MGDISSIYRLHRDTLALKHPIPTKSDQFNMKSFAFISATFLSASAMAQSMGGSVLPECAQQCALQAIQASNCQSADPSCVCKSANFASDFTKCVSSNCSPAESADAIATGLKLCAAAGVSIVPISGMSEMPSVTAGGPMSMPSAPVSAPSAPVSAPSAPASAPVAPPPVIPSQPVVPPSPVATPTATEPLPVPATPVPATPVATAGAGTPFSQNAGLAPVGLALASTMFVFLFM</sequence>
<keyword evidence="19" id="KW-1185">Reference proteome</keyword>
<feature type="compositionally biased region" description="Low complexity" evidence="16">
    <location>
        <begin position="138"/>
        <end position="163"/>
    </location>
</feature>
<keyword evidence="6 15" id="KW-0349">Heme</keyword>
<feature type="region of interest" description="Disordered" evidence="16">
    <location>
        <begin position="135"/>
        <end position="165"/>
    </location>
</feature>
<evidence type="ECO:0000313" key="18">
    <source>
        <dbReference type="EMBL" id="KAG5660158.1"/>
    </source>
</evidence>
<evidence type="ECO:0000256" key="13">
    <source>
        <dbReference type="ARBA" id="ARBA00023180"/>
    </source>
</evidence>
<evidence type="ECO:0000256" key="5">
    <source>
        <dbReference type="ARBA" id="ARBA00022525"/>
    </source>
</evidence>
<dbReference type="GO" id="GO:0046872">
    <property type="term" value="F:metal ion binding"/>
    <property type="evidence" value="ECO:0007669"/>
    <property type="project" value="UniProtKB-UniRule"/>
</dbReference>
<evidence type="ECO:0000256" key="3">
    <source>
        <dbReference type="ARBA" id="ARBA00010031"/>
    </source>
</evidence>
<name>A0A9P7H1L8_9HYPO</name>
<feature type="disulfide bond" evidence="15">
    <location>
        <begin position="72"/>
        <end position="79"/>
    </location>
</feature>
<evidence type="ECO:0000256" key="6">
    <source>
        <dbReference type="ARBA" id="ARBA00022617"/>
    </source>
</evidence>
<keyword evidence="7" id="KW-0336">GPI-anchor</keyword>
<accession>A0A9P7H1L8</accession>
<protein>
    <recommendedName>
        <fullName evidence="17">CFEM domain-containing protein</fullName>
    </recommendedName>
</protein>
<evidence type="ECO:0000256" key="10">
    <source>
        <dbReference type="ARBA" id="ARBA00023004"/>
    </source>
</evidence>
<keyword evidence="13" id="KW-0325">Glycoprotein</keyword>
<dbReference type="Pfam" id="PF05730">
    <property type="entry name" value="CFEM"/>
    <property type="match status" value="1"/>
</dbReference>
<organism evidence="18 19">
    <name type="scientific">Fusarium avenaceum</name>
    <dbReference type="NCBI Taxonomy" id="40199"/>
    <lineage>
        <taxon>Eukaryota</taxon>
        <taxon>Fungi</taxon>
        <taxon>Dikarya</taxon>
        <taxon>Ascomycota</taxon>
        <taxon>Pezizomycotina</taxon>
        <taxon>Sordariomycetes</taxon>
        <taxon>Hypocreomycetidae</taxon>
        <taxon>Hypocreales</taxon>
        <taxon>Nectriaceae</taxon>
        <taxon>Fusarium</taxon>
        <taxon>Fusarium tricinctum species complex</taxon>
    </lineage>
</organism>
<dbReference type="EMBL" id="JAGPUO010000010">
    <property type="protein sequence ID" value="KAG5660158.1"/>
    <property type="molecule type" value="Genomic_DNA"/>
</dbReference>
<keyword evidence="12 15" id="KW-1015">Disulfide bond</keyword>
<evidence type="ECO:0000256" key="8">
    <source>
        <dbReference type="ARBA" id="ARBA00022723"/>
    </source>
</evidence>
<feature type="binding site" description="axial binding residue" evidence="15">
    <location>
        <position position="76"/>
    </location>
    <ligand>
        <name>heme</name>
        <dbReference type="ChEBI" id="CHEBI:30413"/>
    </ligand>
    <ligandPart>
        <name>Fe</name>
        <dbReference type="ChEBI" id="CHEBI:18248"/>
    </ligandPart>
</feature>
<evidence type="ECO:0000256" key="14">
    <source>
        <dbReference type="ARBA" id="ARBA00023288"/>
    </source>
</evidence>
<comment type="subcellular location">
    <subcellularLocation>
        <location evidence="1">Cell membrane</location>
        <topology evidence="1">Lipid-anchor</topology>
        <topology evidence="1">GPI-anchor</topology>
    </subcellularLocation>
    <subcellularLocation>
        <location evidence="2">Secreted</location>
    </subcellularLocation>
</comment>
<dbReference type="PANTHER" id="PTHR37928">
    <property type="entry name" value="CFEM DOMAIN PROTEIN (AFU_ORTHOLOGUE AFUA_6G14090)"/>
    <property type="match status" value="1"/>
</dbReference>
<dbReference type="GO" id="GO:0005576">
    <property type="term" value="C:extracellular region"/>
    <property type="evidence" value="ECO:0007669"/>
    <property type="project" value="UniProtKB-SubCell"/>
</dbReference>
<keyword evidence="5" id="KW-0964">Secreted</keyword>